<evidence type="ECO:0000313" key="7">
    <source>
        <dbReference type="Proteomes" id="UP000572817"/>
    </source>
</evidence>
<keyword evidence="2 5" id="KW-0812">Transmembrane</keyword>
<dbReference type="SUPFAM" id="SSF50630">
    <property type="entry name" value="Acid proteases"/>
    <property type="match status" value="1"/>
</dbReference>
<dbReference type="GO" id="GO:0016020">
    <property type="term" value="C:membrane"/>
    <property type="evidence" value="ECO:0007669"/>
    <property type="project" value="UniProtKB-SubCell"/>
</dbReference>
<reference evidence="6" key="1">
    <citation type="submission" date="2020-04" db="EMBL/GenBank/DDBJ databases">
        <title>Genome Assembly and Annotation of Botryosphaeria dothidea sdau 11-99, a Latent Pathogen of Apple Fruit Ring Rot in China.</title>
        <authorList>
            <person name="Yu C."/>
            <person name="Diao Y."/>
            <person name="Lu Q."/>
            <person name="Zhao J."/>
            <person name="Cui S."/>
            <person name="Peng C."/>
            <person name="He B."/>
            <person name="Liu H."/>
        </authorList>
    </citation>
    <scope>NUCLEOTIDE SEQUENCE [LARGE SCALE GENOMIC DNA]</scope>
    <source>
        <strain evidence="6">Sdau11-99</strain>
    </source>
</reference>
<comment type="caution">
    <text evidence="6">The sequence shown here is derived from an EMBL/GenBank/DDBJ whole genome shotgun (WGS) entry which is preliminary data.</text>
</comment>
<dbReference type="Gene3D" id="2.40.70.10">
    <property type="entry name" value="Acid Proteases"/>
    <property type="match status" value="1"/>
</dbReference>
<evidence type="ECO:0000256" key="4">
    <source>
        <dbReference type="ARBA" id="ARBA00023136"/>
    </source>
</evidence>
<dbReference type="EMBL" id="WWBZ02000062">
    <property type="protein sequence ID" value="KAF4303396.1"/>
    <property type="molecule type" value="Genomic_DNA"/>
</dbReference>
<dbReference type="GO" id="GO:0071944">
    <property type="term" value="C:cell periphery"/>
    <property type="evidence" value="ECO:0007669"/>
    <property type="project" value="UniProtKB-ARBA"/>
</dbReference>
<name>A0A8H4ILH2_9PEZI</name>
<feature type="transmembrane region" description="Helical" evidence="5">
    <location>
        <begin position="374"/>
        <end position="397"/>
    </location>
</feature>
<keyword evidence="3 5" id="KW-1133">Transmembrane helix</keyword>
<protein>
    <submittedName>
        <fullName evidence="6">Aspartic-type endopeptidase protein</fullName>
    </submittedName>
</protein>
<dbReference type="InterPro" id="IPR021109">
    <property type="entry name" value="Peptidase_aspartic_dom_sf"/>
</dbReference>
<gene>
    <name evidence="6" type="ORF">GTA08_BOTSDO09071</name>
</gene>
<organism evidence="6 7">
    <name type="scientific">Botryosphaeria dothidea</name>
    <dbReference type="NCBI Taxonomy" id="55169"/>
    <lineage>
        <taxon>Eukaryota</taxon>
        <taxon>Fungi</taxon>
        <taxon>Dikarya</taxon>
        <taxon>Ascomycota</taxon>
        <taxon>Pezizomycotina</taxon>
        <taxon>Dothideomycetes</taxon>
        <taxon>Dothideomycetes incertae sedis</taxon>
        <taxon>Botryosphaeriales</taxon>
        <taxon>Botryosphaeriaceae</taxon>
        <taxon>Botryosphaeria</taxon>
    </lineage>
</organism>
<evidence type="ECO:0000313" key="6">
    <source>
        <dbReference type="EMBL" id="KAF4303396.1"/>
    </source>
</evidence>
<evidence type="ECO:0000256" key="3">
    <source>
        <dbReference type="ARBA" id="ARBA00022989"/>
    </source>
</evidence>
<dbReference type="OrthoDB" id="4074350at2759"/>
<keyword evidence="4 5" id="KW-0472">Membrane</keyword>
<accession>A0A8H4ILH2</accession>
<dbReference type="PANTHER" id="PTHR15549">
    <property type="entry name" value="PAIRED IMMUNOGLOBULIN-LIKE TYPE 2 RECEPTOR"/>
    <property type="match status" value="1"/>
</dbReference>
<evidence type="ECO:0000256" key="5">
    <source>
        <dbReference type="SAM" id="Phobius"/>
    </source>
</evidence>
<sequence>MGLDGELRYISDRFTLRNEKTGAYEFLSLVVTAVADNVSVTYPHGASYTLDVGYLSLYGGENIFNWTAANGSAVSQNLTLPNAYNQDVIPSISYGLHIGSATKNVSGSLFWGGYDQSRVLSSPITATNNSFFSLESISLEVASGASAYSNSTGTPITNLLESNTTTTPPLTARADPGIPYLYLPGPTCDNIAAHLPVTYLPSYGLYLWDTTDPAYTSLLTSPHALIFTFSTASTSSTSSISIPLALLNLTLDTTVTSNDPTPYFPCRPYTPTAASTAAQPAVLLGRAFLQGAFLAQNWQSGSAWLAQAPGPSFAAESAKSIEVADTALAALRSPPSWEHTWAGVLQPLETAGGGAGTGAAGAEEQEGFSAGAKAGVGVGAAVAGLALIAVVGGALWWRRKRRAAAAAARQGGQMWAVSGELEGREVAELSADAQKKEPGELENNYVMEMDSGWRPAVEKPV</sequence>
<dbReference type="Proteomes" id="UP000572817">
    <property type="component" value="Unassembled WGS sequence"/>
</dbReference>
<dbReference type="InterPro" id="IPR051694">
    <property type="entry name" value="Immunoregulatory_rcpt-like"/>
</dbReference>
<keyword evidence="7" id="KW-1185">Reference proteome</keyword>
<evidence type="ECO:0000256" key="1">
    <source>
        <dbReference type="ARBA" id="ARBA00004167"/>
    </source>
</evidence>
<proteinExistence type="predicted"/>
<dbReference type="AlphaFoldDB" id="A0A8H4ILH2"/>
<comment type="subcellular location">
    <subcellularLocation>
        <location evidence="1">Membrane</location>
        <topology evidence="1">Single-pass membrane protein</topology>
    </subcellularLocation>
</comment>
<evidence type="ECO:0000256" key="2">
    <source>
        <dbReference type="ARBA" id="ARBA00022692"/>
    </source>
</evidence>